<evidence type="ECO:0000256" key="8">
    <source>
        <dbReference type="ARBA" id="ARBA00022777"/>
    </source>
</evidence>
<evidence type="ECO:0000256" key="4">
    <source>
        <dbReference type="ARBA" id="ARBA00022553"/>
    </source>
</evidence>
<dbReference type="GO" id="GO:0004721">
    <property type="term" value="F:phosphoprotein phosphatase activity"/>
    <property type="evidence" value="ECO:0007669"/>
    <property type="project" value="TreeGrafter"/>
</dbReference>
<dbReference type="Proteomes" id="UP000824262">
    <property type="component" value="Unassembled WGS sequence"/>
</dbReference>
<keyword evidence="11" id="KW-0902">Two-component regulatory system</keyword>
<evidence type="ECO:0000256" key="10">
    <source>
        <dbReference type="ARBA" id="ARBA00022989"/>
    </source>
</evidence>
<evidence type="ECO:0000313" key="15">
    <source>
        <dbReference type="EMBL" id="HIQ79548.1"/>
    </source>
</evidence>
<feature type="transmembrane region" description="Helical" evidence="13">
    <location>
        <begin position="12"/>
        <end position="43"/>
    </location>
</feature>
<dbReference type="FunFam" id="3.30.565.10:FF:000013">
    <property type="entry name" value="Two-component sensor histidine kinase"/>
    <property type="match status" value="1"/>
</dbReference>
<dbReference type="InterPro" id="IPR004358">
    <property type="entry name" value="Sig_transdc_His_kin-like_C"/>
</dbReference>
<feature type="domain" description="Histidine kinase" evidence="14">
    <location>
        <begin position="145"/>
        <end position="361"/>
    </location>
</feature>
<evidence type="ECO:0000256" key="2">
    <source>
        <dbReference type="ARBA" id="ARBA00004370"/>
    </source>
</evidence>
<protein>
    <recommendedName>
        <fullName evidence="3">histidine kinase</fullName>
        <ecNumber evidence="3">2.7.13.3</ecNumber>
    </recommendedName>
</protein>
<dbReference type="AlphaFoldDB" id="A0A9D0ZFC3"/>
<gene>
    <name evidence="15" type="ORF">IAB77_09875</name>
</gene>
<keyword evidence="7" id="KW-0547">Nucleotide-binding</keyword>
<dbReference type="InterPro" id="IPR050351">
    <property type="entry name" value="BphY/WalK/GraS-like"/>
</dbReference>
<dbReference type="EMBL" id="DVGA01000114">
    <property type="protein sequence ID" value="HIQ79548.1"/>
    <property type="molecule type" value="Genomic_DNA"/>
</dbReference>
<evidence type="ECO:0000256" key="5">
    <source>
        <dbReference type="ARBA" id="ARBA00022679"/>
    </source>
</evidence>
<sequence>MRRFRRSLTRRVLTRFVVAIVLYTILVFVGLFVSVMVCAAINWDYTNPIYRLLQWISSYLPLVVIIVLAAGYIVLFMHYWARTLGYLEDIVSATEQIYKSGNEPISLPDDLQVVENQMNRIKLDMLASRRAAQEADQRKNDLVVYLAHDLKTPLTSVIGYLTLLRDEQGISPELREHYLSVALDKAERLEDLINEFFDITRFSLTSLTLELKTVSLSRMLEQTADEFAPLLAEKGLACRVIAPPDVSITCDPDKLERVFDNLLRNAINYSHEDTDITVTLAVDGKAARLTFTNEGDDIPKHKLERIFEQFYRLDTARGSRTGGAGLGLAIAKEIVELHGGTISAESANGLITFRISLPLHP</sequence>
<dbReference type="InterPro" id="IPR003661">
    <property type="entry name" value="HisK_dim/P_dom"/>
</dbReference>
<dbReference type="InterPro" id="IPR036890">
    <property type="entry name" value="HATPase_C_sf"/>
</dbReference>
<dbReference type="Gene3D" id="3.30.565.10">
    <property type="entry name" value="Histidine kinase-like ATPase, C-terminal domain"/>
    <property type="match status" value="1"/>
</dbReference>
<dbReference type="InterPro" id="IPR003594">
    <property type="entry name" value="HATPase_dom"/>
</dbReference>
<reference evidence="15" key="2">
    <citation type="journal article" date="2021" name="PeerJ">
        <title>Extensive microbial diversity within the chicken gut microbiome revealed by metagenomics and culture.</title>
        <authorList>
            <person name="Gilroy R."/>
            <person name="Ravi A."/>
            <person name="Getino M."/>
            <person name="Pursley I."/>
            <person name="Horton D.L."/>
            <person name="Alikhan N.F."/>
            <person name="Baker D."/>
            <person name="Gharbi K."/>
            <person name="Hall N."/>
            <person name="Watson M."/>
            <person name="Adriaenssens E.M."/>
            <person name="Foster-Nyarko E."/>
            <person name="Jarju S."/>
            <person name="Secka A."/>
            <person name="Antonio M."/>
            <person name="Oren A."/>
            <person name="Chaudhuri R.R."/>
            <person name="La Ragione R."/>
            <person name="Hildebrand F."/>
            <person name="Pallen M.J."/>
        </authorList>
    </citation>
    <scope>NUCLEOTIDE SEQUENCE</scope>
    <source>
        <strain evidence="15">ChiBcolR7-354</strain>
    </source>
</reference>
<dbReference type="GO" id="GO:0005524">
    <property type="term" value="F:ATP binding"/>
    <property type="evidence" value="ECO:0007669"/>
    <property type="project" value="UniProtKB-KW"/>
</dbReference>
<dbReference type="PANTHER" id="PTHR45453">
    <property type="entry name" value="PHOSPHATE REGULON SENSOR PROTEIN PHOR"/>
    <property type="match status" value="1"/>
</dbReference>
<dbReference type="InterPro" id="IPR036097">
    <property type="entry name" value="HisK_dim/P_sf"/>
</dbReference>
<keyword evidence="8 15" id="KW-0418">Kinase</keyword>
<organism evidence="15 16">
    <name type="scientific">Candidatus Scatomorpha intestinavium</name>
    <dbReference type="NCBI Taxonomy" id="2840922"/>
    <lineage>
        <taxon>Bacteria</taxon>
        <taxon>Bacillati</taxon>
        <taxon>Bacillota</taxon>
        <taxon>Clostridia</taxon>
        <taxon>Eubacteriales</taxon>
        <taxon>Candidatus Scatomorpha</taxon>
    </lineage>
</organism>
<dbReference type="PRINTS" id="PR00344">
    <property type="entry name" value="BCTRLSENSOR"/>
</dbReference>
<dbReference type="Gene3D" id="1.10.287.130">
    <property type="match status" value="1"/>
</dbReference>
<dbReference type="PROSITE" id="PS50109">
    <property type="entry name" value="HIS_KIN"/>
    <property type="match status" value="1"/>
</dbReference>
<dbReference type="SMART" id="SM00387">
    <property type="entry name" value="HATPase_c"/>
    <property type="match status" value="1"/>
</dbReference>
<keyword evidence="4" id="KW-0597">Phosphoprotein</keyword>
<dbReference type="PANTHER" id="PTHR45453:SF1">
    <property type="entry name" value="PHOSPHATE REGULON SENSOR PROTEIN PHOR"/>
    <property type="match status" value="1"/>
</dbReference>
<keyword evidence="9" id="KW-0067">ATP-binding</keyword>
<dbReference type="InterPro" id="IPR005467">
    <property type="entry name" value="His_kinase_dom"/>
</dbReference>
<evidence type="ECO:0000256" key="1">
    <source>
        <dbReference type="ARBA" id="ARBA00000085"/>
    </source>
</evidence>
<dbReference type="CDD" id="cd00082">
    <property type="entry name" value="HisKA"/>
    <property type="match status" value="1"/>
</dbReference>
<comment type="catalytic activity">
    <reaction evidence="1">
        <text>ATP + protein L-histidine = ADP + protein N-phospho-L-histidine.</text>
        <dbReference type="EC" id="2.7.13.3"/>
    </reaction>
</comment>
<evidence type="ECO:0000256" key="12">
    <source>
        <dbReference type="ARBA" id="ARBA00023136"/>
    </source>
</evidence>
<keyword evidence="6 13" id="KW-0812">Transmembrane</keyword>
<dbReference type="GO" id="GO:0005886">
    <property type="term" value="C:plasma membrane"/>
    <property type="evidence" value="ECO:0007669"/>
    <property type="project" value="TreeGrafter"/>
</dbReference>
<reference evidence="15" key="1">
    <citation type="submission" date="2020-10" db="EMBL/GenBank/DDBJ databases">
        <authorList>
            <person name="Gilroy R."/>
        </authorList>
    </citation>
    <scope>NUCLEOTIDE SEQUENCE</scope>
    <source>
        <strain evidence="15">ChiBcolR7-354</strain>
    </source>
</reference>
<comment type="subcellular location">
    <subcellularLocation>
        <location evidence="2">Membrane</location>
    </subcellularLocation>
</comment>
<dbReference type="SUPFAM" id="SSF55874">
    <property type="entry name" value="ATPase domain of HSP90 chaperone/DNA topoisomerase II/histidine kinase"/>
    <property type="match status" value="1"/>
</dbReference>
<keyword evidence="5" id="KW-0808">Transferase</keyword>
<dbReference type="SMART" id="SM00388">
    <property type="entry name" value="HisKA"/>
    <property type="match status" value="1"/>
</dbReference>
<evidence type="ECO:0000256" key="6">
    <source>
        <dbReference type="ARBA" id="ARBA00022692"/>
    </source>
</evidence>
<dbReference type="Pfam" id="PF00512">
    <property type="entry name" value="HisKA"/>
    <property type="match status" value="1"/>
</dbReference>
<dbReference type="Pfam" id="PF02518">
    <property type="entry name" value="HATPase_c"/>
    <property type="match status" value="1"/>
</dbReference>
<keyword evidence="10 13" id="KW-1133">Transmembrane helix</keyword>
<evidence type="ECO:0000259" key="14">
    <source>
        <dbReference type="PROSITE" id="PS50109"/>
    </source>
</evidence>
<evidence type="ECO:0000256" key="13">
    <source>
        <dbReference type="SAM" id="Phobius"/>
    </source>
</evidence>
<feature type="transmembrane region" description="Helical" evidence="13">
    <location>
        <begin position="55"/>
        <end position="77"/>
    </location>
</feature>
<name>A0A9D0ZFC3_9FIRM</name>
<dbReference type="GO" id="GO:0016036">
    <property type="term" value="P:cellular response to phosphate starvation"/>
    <property type="evidence" value="ECO:0007669"/>
    <property type="project" value="TreeGrafter"/>
</dbReference>
<evidence type="ECO:0000313" key="16">
    <source>
        <dbReference type="Proteomes" id="UP000824262"/>
    </source>
</evidence>
<accession>A0A9D0ZFC3</accession>
<evidence type="ECO:0000256" key="11">
    <source>
        <dbReference type="ARBA" id="ARBA00023012"/>
    </source>
</evidence>
<dbReference type="SUPFAM" id="SSF47384">
    <property type="entry name" value="Homodimeric domain of signal transducing histidine kinase"/>
    <property type="match status" value="1"/>
</dbReference>
<evidence type="ECO:0000256" key="3">
    <source>
        <dbReference type="ARBA" id="ARBA00012438"/>
    </source>
</evidence>
<evidence type="ECO:0000256" key="7">
    <source>
        <dbReference type="ARBA" id="ARBA00022741"/>
    </source>
</evidence>
<keyword evidence="12 13" id="KW-0472">Membrane</keyword>
<proteinExistence type="predicted"/>
<dbReference type="EC" id="2.7.13.3" evidence="3"/>
<evidence type="ECO:0000256" key="9">
    <source>
        <dbReference type="ARBA" id="ARBA00022840"/>
    </source>
</evidence>
<comment type="caution">
    <text evidence="15">The sequence shown here is derived from an EMBL/GenBank/DDBJ whole genome shotgun (WGS) entry which is preliminary data.</text>
</comment>
<dbReference type="GO" id="GO:0000155">
    <property type="term" value="F:phosphorelay sensor kinase activity"/>
    <property type="evidence" value="ECO:0007669"/>
    <property type="project" value="InterPro"/>
</dbReference>